<dbReference type="PANTHER" id="PTHR33990">
    <property type="entry name" value="PROTEIN YJDN-RELATED"/>
    <property type="match status" value="1"/>
</dbReference>
<feature type="domain" description="PhnB-like" evidence="1">
    <location>
        <begin position="4"/>
        <end position="128"/>
    </location>
</feature>
<dbReference type="Gene3D" id="3.30.720.100">
    <property type="match status" value="1"/>
</dbReference>
<sequence>MAHKITPFLMFEGVAEDAMKLYISLFKNSKISHIERYGSGEQGAEGSIKRADFIVGGQHLICIDSPIQHDFSFTPAMSIFVDCEDEQELHNVFKQLSLDGSVLMSIDNYVFSKQFGWLNYRFGVSWQLNLE</sequence>
<name>A0A928Z4Q5_9CYAN</name>
<dbReference type="CDD" id="cd06588">
    <property type="entry name" value="PhnB_like"/>
    <property type="match status" value="1"/>
</dbReference>
<dbReference type="PANTHER" id="PTHR33990:SF4">
    <property type="entry name" value="PHNB-LIKE DOMAIN-CONTAINING PROTEIN"/>
    <property type="match status" value="1"/>
</dbReference>
<dbReference type="RefSeq" id="WP_264325448.1">
    <property type="nucleotide sequence ID" value="NZ_JADEXQ010000040.1"/>
</dbReference>
<keyword evidence="3" id="KW-1185">Reference proteome</keyword>
<dbReference type="AlphaFoldDB" id="A0A928Z4Q5"/>
<dbReference type="InterPro" id="IPR028973">
    <property type="entry name" value="PhnB-like"/>
</dbReference>
<gene>
    <name evidence="2" type="ORF">IQ266_12840</name>
</gene>
<accession>A0A928Z4Q5</accession>
<evidence type="ECO:0000259" key="1">
    <source>
        <dbReference type="Pfam" id="PF06983"/>
    </source>
</evidence>
<dbReference type="InterPro" id="IPR009725">
    <property type="entry name" value="3_dmu_93_MTrfase"/>
</dbReference>
<dbReference type="SUPFAM" id="SSF54593">
    <property type="entry name" value="Glyoxalase/Bleomycin resistance protein/Dihydroxybiphenyl dioxygenase"/>
    <property type="match status" value="1"/>
</dbReference>
<proteinExistence type="predicted"/>
<evidence type="ECO:0000313" key="2">
    <source>
        <dbReference type="EMBL" id="MBE9030618.1"/>
    </source>
</evidence>
<evidence type="ECO:0000313" key="3">
    <source>
        <dbReference type="Proteomes" id="UP000625316"/>
    </source>
</evidence>
<dbReference type="EMBL" id="JADEXQ010000040">
    <property type="protein sequence ID" value="MBE9030618.1"/>
    <property type="molecule type" value="Genomic_DNA"/>
</dbReference>
<dbReference type="InterPro" id="IPR029068">
    <property type="entry name" value="Glyas_Bleomycin-R_OHBP_Dase"/>
</dbReference>
<dbReference type="Proteomes" id="UP000625316">
    <property type="component" value="Unassembled WGS sequence"/>
</dbReference>
<comment type="caution">
    <text evidence="2">The sequence shown here is derived from an EMBL/GenBank/DDBJ whole genome shotgun (WGS) entry which is preliminary data.</text>
</comment>
<organism evidence="2 3">
    <name type="scientific">Romeriopsis navalis LEGE 11480</name>
    <dbReference type="NCBI Taxonomy" id="2777977"/>
    <lineage>
        <taxon>Bacteria</taxon>
        <taxon>Bacillati</taxon>
        <taxon>Cyanobacteriota</taxon>
        <taxon>Cyanophyceae</taxon>
        <taxon>Leptolyngbyales</taxon>
        <taxon>Leptolyngbyaceae</taxon>
        <taxon>Romeriopsis</taxon>
        <taxon>Romeriopsis navalis</taxon>
    </lineage>
</organism>
<dbReference type="Pfam" id="PF06983">
    <property type="entry name" value="3-dmu-9_3-mt"/>
    <property type="match status" value="1"/>
</dbReference>
<protein>
    <submittedName>
        <fullName evidence="2">VOC family protein</fullName>
    </submittedName>
</protein>
<reference evidence="2" key="1">
    <citation type="submission" date="2020-10" db="EMBL/GenBank/DDBJ databases">
        <authorList>
            <person name="Castelo-Branco R."/>
            <person name="Eusebio N."/>
            <person name="Adriana R."/>
            <person name="Vieira A."/>
            <person name="Brugerolle De Fraissinette N."/>
            <person name="Rezende De Castro R."/>
            <person name="Schneider M.P."/>
            <person name="Vasconcelos V."/>
            <person name="Leao P.N."/>
        </authorList>
    </citation>
    <scope>NUCLEOTIDE SEQUENCE</scope>
    <source>
        <strain evidence="2">LEGE 11480</strain>
    </source>
</reference>
<dbReference type="PIRSF" id="PIRSF021700">
    <property type="entry name" value="3_dmu_93_MTrfase"/>
    <property type="match status" value="1"/>
</dbReference>
<dbReference type="Gene3D" id="3.30.720.110">
    <property type="match status" value="1"/>
</dbReference>